<dbReference type="STRING" id="104452.A0A0L7KHT2"/>
<comment type="subcellular location">
    <subcellularLocation>
        <location evidence="1">Membrane</location>
        <topology evidence="1">Multi-pass membrane protein</topology>
    </subcellularLocation>
</comment>
<dbReference type="AlphaFoldDB" id="A0A0L7KHT2"/>
<proteinExistence type="inferred from homology"/>
<feature type="region of interest" description="Disordered" evidence="7">
    <location>
        <begin position="51"/>
        <end position="124"/>
    </location>
</feature>
<evidence type="ECO:0000313" key="10">
    <source>
        <dbReference type="Proteomes" id="UP000037510"/>
    </source>
</evidence>
<keyword evidence="3" id="KW-0813">Transport</keyword>
<dbReference type="Proteomes" id="UP000037510">
    <property type="component" value="Unassembled WGS sequence"/>
</dbReference>
<dbReference type="GO" id="GO:0005886">
    <property type="term" value="C:plasma membrane"/>
    <property type="evidence" value="ECO:0007669"/>
    <property type="project" value="TreeGrafter"/>
</dbReference>
<keyword evidence="4 8" id="KW-0812">Transmembrane</keyword>
<dbReference type="InterPro" id="IPR004481">
    <property type="entry name" value="K/Na/Ca-exchanger"/>
</dbReference>
<comment type="similarity">
    <text evidence="2">Belongs to the Ca(2+):cation antiporter (CaCA) (TC 2.A.19) family. SLC24A subfamily.</text>
</comment>
<keyword evidence="10" id="KW-1185">Reference proteome</keyword>
<feature type="transmembrane region" description="Helical" evidence="8">
    <location>
        <begin position="174"/>
        <end position="195"/>
    </location>
</feature>
<feature type="transmembrane region" description="Helical" evidence="8">
    <location>
        <begin position="21"/>
        <end position="42"/>
    </location>
</feature>
<feature type="transmembrane region" description="Helical" evidence="8">
    <location>
        <begin position="226"/>
        <end position="243"/>
    </location>
</feature>
<evidence type="ECO:0000256" key="3">
    <source>
        <dbReference type="ARBA" id="ARBA00022449"/>
    </source>
</evidence>
<evidence type="ECO:0000256" key="5">
    <source>
        <dbReference type="ARBA" id="ARBA00022989"/>
    </source>
</evidence>
<evidence type="ECO:0000256" key="1">
    <source>
        <dbReference type="ARBA" id="ARBA00004141"/>
    </source>
</evidence>
<dbReference type="PANTHER" id="PTHR10846">
    <property type="entry name" value="SODIUM/POTASSIUM/CALCIUM EXCHANGER"/>
    <property type="match status" value="1"/>
</dbReference>
<keyword evidence="5 8" id="KW-1133">Transmembrane helix</keyword>
<protein>
    <submittedName>
        <fullName evidence="9">Putative potassium-dependent sodium-calcium exchanger</fullName>
    </submittedName>
</protein>
<keyword evidence="3" id="KW-0050">Antiport</keyword>
<keyword evidence="6 8" id="KW-0472">Membrane</keyword>
<organism evidence="9 10">
    <name type="scientific">Operophtera brumata</name>
    <name type="common">Winter moth</name>
    <name type="synonym">Phalaena brumata</name>
    <dbReference type="NCBI Taxonomy" id="104452"/>
    <lineage>
        <taxon>Eukaryota</taxon>
        <taxon>Metazoa</taxon>
        <taxon>Ecdysozoa</taxon>
        <taxon>Arthropoda</taxon>
        <taxon>Hexapoda</taxon>
        <taxon>Insecta</taxon>
        <taxon>Pterygota</taxon>
        <taxon>Neoptera</taxon>
        <taxon>Endopterygota</taxon>
        <taxon>Lepidoptera</taxon>
        <taxon>Glossata</taxon>
        <taxon>Ditrysia</taxon>
        <taxon>Geometroidea</taxon>
        <taxon>Geometridae</taxon>
        <taxon>Larentiinae</taxon>
        <taxon>Operophtera</taxon>
    </lineage>
</organism>
<reference evidence="9 10" key="1">
    <citation type="journal article" date="2015" name="Genome Biol. Evol.">
        <title>The genome of winter moth (Operophtera brumata) provides a genomic perspective on sexual dimorphism and phenology.</title>
        <authorList>
            <person name="Derks M.F."/>
            <person name="Smit S."/>
            <person name="Salis L."/>
            <person name="Schijlen E."/>
            <person name="Bossers A."/>
            <person name="Mateman C."/>
            <person name="Pijl A.S."/>
            <person name="de Ridder D."/>
            <person name="Groenen M.A."/>
            <person name="Visser M.E."/>
            <person name="Megens H.J."/>
        </authorList>
    </citation>
    <scope>NUCLEOTIDE SEQUENCE [LARGE SCALE GENOMIC DNA]</scope>
    <source>
        <strain evidence="9">WM2013NL</strain>
        <tissue evidence="9">Head and thorax</tissue>
    </source>
</reference>
<dbReference type="GO" id="GO:0006874">
    <property type="term" value="P:intracellular calcium ion homeostasis"/>
    <property type="evidence" value="ECO:0007669"/>
    <property type="project" value="TreeGrafter"/>
</dbReference>
<evidence type="ECO:0000256" key="4">
    <source>
        <dbReference type="ARBA" id="ARBA00022692"/>
    </source>
</evidence>
<evidence type="ECO:0000313" key="9">
    <source>
        <dbReference type="EMBL" id="KOB62898.1"/>
    </source>
</evidence>
<comment type="caution">
    <text evidence="9">The sequence shown here is derived from an EMBL/GenBank/DDBJ whole genome shotgun (WGS) entry which is preliminary data.</text>
</comment>
<gene>
    <name evidence="9" type="ORF">OBRU01_25002</name>
</gene>
<dbReference type="EMBL" id="JTDY01009730">
    <property type="protein sequence ID" value="KOB62898.1"/>
    <property type="molecule type" value="Genomic_DNA"/>
</dbReference>
<feature type="transmembrane region" description="Helical" evidence="8">
    <location>
        <begin position="202"/>
        <end position="220"/>
    </location>
</feature>
<evidence type="ECO:0000256" key="2">
    <source>
        <dbReference type="ARBA" id="ARBA00005364"/>
    </source>
</evidence>
<sequence>MICNAILVLAQRMRRPRRHRWLTVSVFFIAYSVFQAVFSASITPETAELDKELGETPAYEFTSPGSKTEEPREETKKTTPAGADVKESEEESSAEGDKKKMKGLVDEEEDKKTQKDAGYNEDEEMTKLREGERILLMKSFIPTVHPLRENCTPPAIEQFPPPLMGQNARKHGGLIIHVLVCAFTFIGLAIVSDWWPLCRDCFFYALSILVLLCTICNGYVSWPEALFMLFMYGVYCVALRYNTQLERWAMMLPLPIKLPTREEQAALVTYKYATQRSSMPSYHYTPALLVLLQHAALCHPTTIHQLS</sequence>
<dbReference type="GO" id="GO:0005262">
    <property type="term" value="F:calcium channel activity"/>
    <property type="evidence" value="ECO:0007669"/>
    <property type="project" value="TreeGrafter"/>
</dbReference>
<name>A0A0L7KHT2_OPEBR</name>
<evidence type="ECO:0000256" key="6">
    <source>
        <dbReference type="ARBA" id="ARBA00023136"/>
    </source>
</evidence>
<evidence type="ECO:0000256" key="8">
    <source>
        <dbReference type="SAM" id="Phobius"/>
    </source>
</evidence>
<accession>A0A0L7KHT2</accession>
<evidence type="ECO:0000256" key="7">
    <source>
        <dbReference type="SAM" id="MobiDB-lite"/>
    </source>
</evidence>
<feature type="compositionally biased region" description="Basic and acidic residues" evidence="7">
    <location>
        <begin position="67"/>
        <end position="77"/>
    </location>
</feature>
<dbReference type="PANTHER" id="PTHR10846:SF74">
    <property type="entry name" value="SODIUM_POTASSIUM_CALCIUM EXCHANGER CG1090-RELATED"/>
    <property type="match status" value="1"/>
</dbReference>
<dbReference type="GO" id="GO:0008273">
    <property type="term" value="F:calcium, potassium:sodium antiporter activity"/>
    <property type="evidence" value="ECO:0007669"/>
    <property type="project" value="TreeGrafter"/>
</dbReference>